<keyword evidence="4" id="KW-0808">Transferase</keyword>
<dbReference type="PANTHER" id="PTHR12268">
    <property type="entry name" value="E3 UBIQUITIN-PROTEIN LIGASE KCMF1"/>
    <property type="match status" value="1"/>
</dbReference>
<evidence type="ECO:0000256" key="1">
    <source>
        <dbReference type="ARBA" id="ARBA00000900"/>
    </source>
</evidence>
<evidence type="ECO:0000259" key="11">
    <source>
        <dbReference type="PROSITE" id="PS50135"/>
    </source>
</evidence>
<protein>
    <recommendedName>
        <fullName evidence="3">RING-type E3 ubiquitin transferase</fullName>
        <ecNumber evidence="3">2.3.2.27</ecNumber>
    </recommendedName>
</protein>
<dbReference type="CDD" id="cd02338">
    <property type="entry name" value="ZZ_PCMF_like"/>
    <property type="match status" value="1"/>
</dbReference>
<dbReference type="Pfam" id="PF05605">
    <property type="entry name" value="zf-Di19"/>
    <property type="match status" value="1"/>
</dbReference>
<evidence type="ECO:0000313" key="12">
    <source>
        <dbReference type="EMBL" id="CAK8681355.1"/>
    </source>
</evidence>
<feature type="compositionally biased region" description="Basic residues" evidence="10">
    <location>
        <begin position="153"/>
        <end position="162"/>
    </location>
</feature>
<comment type="caution">
    <text evidence="12">The sequence shown here is derived from an EMBL/GenBank/DDBJ whole genome shotgun (WGS) entry which is preliminary data.</text>
</comment>
<feature type="coiled-coil region" evidence="9">
    <location>
        <begin position="198"/>
        <end position="245"/>
    </location>
</feature>
<dbReference type="InterPro" id="IPR008598">
    <property type="entry name" value="Di19_Zn-bd"/>
</dbReference>
<feature type="region of interest" description="Disordered" evidence="10">
    <location>
        <begin position="371"/>
        <end position="419"/>
    </location>
</feature>
<keyword evidence="5" id="KW-0479">Metal-binding</keyword>
<dbReference type="PANTHER" id="PTHR12268:SF13">
    <property type="entry name" value="E3 UBIQUITIN-PROTEIN LIGASE KCMF1"/>
    <property type="match status" value="1"/>
</dbReference>
<dbReference type="SUPFAM" id="SSF57850">
    <property type="entry name" value="RING/U-box"/>
    <property type="match status" value="1"/>
</dbReference>
<comment type="similarity">
    <text evidence="2">Belongs to the KCMF1 family.</text>
</comment>
<gene>
    <name evidence="12" type="ORF">CVLEPA_LOCUS11567</name>
</gene>
<proteinExistence type="inferred from homology"/>
<name>A0ABP0FNY3_CLALP</name>
<sequence>MSRHEGVSCDNCLKSNFEGKRFKCLICYDYDLCESCQVFDVATSRHIPSHPMQCILTRNEFDLYYGGESLSPDSPPAFVCPHCSKLGFTESLLQEHVTKEHADVRTEVVCPVCAAMPSGDPNLVTEDLSHHLSMEHRASREGEDSVVGRHIRRRGMRTRNHRNMNFFGGPGSSTAAPSSAVSASNNNASSLRDSMDPIAELLSQLSGVRRSAQQLQQNVTTASQLQELQTQLQLERQRAADIRQQLERFPNKLQSTSNGTQSINVHSSAVGVATSKAATKKSSTLINTEEEDSSRYLLSCLDEVDLTEAEKEEQAKEDNHRSLFVQELLFSMLSSDNTDEKLPSDSDNTMLLSMERATPVDCALLSTTPTYASQTQESSKNVSFSKTTYGDRDGSTKSDAEEKKVPENSSCSNSVSDENRDTVLVNSMLAGNSTSAVSLQVDRNPGERLEEAPVASSRSAPSLSPENRLLSEAQQWKCRDADVDSDKESDEDKPPSPTPVQPQHLALRLPGRVFASGSGPVRLSAPDYGREDVASASLNKNIR</sequence>
<dbReference type="Pfam" id="PF00569">
    <property type="entry name" value="ZZ"/>
    <property type="match status" value="1"/>
</dbReference>
<feature type="compositionally biased region" description="Polar residues" evidence="10">
    <location>
        <begin position="371"/>
        <end position="388"/>
    </location>
</feature>
<evidence type="ECO:0000256" key="9">
    <source>
        <dbReference type="SAM" id="Coils"/>
    </source>
</evidence>
<evidence type="ECO:0000256" key="4">
    <source>
        <dbReference type="ARBA" id="ARBA00022679"/>
    </source>
</evidence>
<feature type="domain" description="ZZ-type" evidence="11">
    <location>
        <begin position="4"/>
        <end position="60"/>
    </location>
</feature>
<feature type="compositionally biased region" description="Basic and acidic residues" evidence="10">
    <location>
        <begin position="477"/>
        <end position="494"/>
    </location>
</feature>
<organism evidence="12 13">
    <name type="scientific">Clavelina lepadiformis</name>
    <name type="common">Light-bulb sea squirt</name>
    <name type="synonym">Ascidia lepadiformis</name>
    <dbReference type="NCBI Taxonomy" id="159417"/>
    <lineage>
        <taxon>Eukaryota</taxon>
        <taxon>Metazoa</taxon>
        <taxon>Chordata</taxon>
        <taxon>Tunicata</taxon>
        <taxon>Ascidiacea</taxon>
        <taxon>Aplousobranchia</taxon>
        <taxon>Clavelinidae</taxon>
        <taxon>Clavelina</taxon>
    </lineage>
</organism>
<keyword evidence="13" id="KW-1185">Reference proteome</keyword>
<feature type="compositionally biased region" description="Polar residues" evidence="10">
    <location>
        <begin position="407"/>
        <end position="416"/>
    </location>
</feature>
<reference evidence="12 13" key="1">
    <citation type="submission" date="2024-02" db="EMBL/GenBank/DDBJ databases">
        <authorList>
            <person name="Daric V."/>
            <person name="Darras S."/>
        </authorList>
    </citation>
    <scope>NUCLEOTIDE SEQUENCE [LARGE SCALE GENOMIC DNA]</scope>
</reference>
<keyword evidence="9" id="KW-0175">Coiled coil</keyword>
<feature type="compositionally biased region" description="Polar residues" evidence="10">
    <location>
        <begin position="456"/>
        <end position="465"/>
    </location>
</feature>
<evidence type="ECO:0000256" key="5">
    <source>
        <dbReference type="ARBA" id="ARBA00022723"/>
    </source>
</evidence>
<keyword evidence="6 8" id="KW-0863">Zinc-finger</keyword>
<feature type="region of interest" description="Disordered" evidence="10">
    <location>
        <begin position="436"/>
        <end position="543"/>
    </location>
</feature>
<evidence type="ECO:0000256" key="8">
    <source>
        <dbReference type="PROSITE-ProRule" id="PRU00228"/>
    </source>
</evidence>
<dbReference type="PROSITE" id="PS50135">
    <property type="entry name" value="ZF_ZZ_2"/>
    <property type="match status" value="1"/>
</dbReference>
<dbReference type="EC" id="2.3.2.27" evidence="3"/>
<feature type="compositionally biased region" description="Basic and acidic residues" evidence="10">
    <location>
        <begin position="389"/>
        <end position="406"/>
    </location>
</feature>
<feature type="region of interest" description="Disordered" evidence="10">
    <location>
        <begin position="153"/>
        <end position="192"/>
    </location>
</feature>
<dbReference type="EMBL" id="CAWYQH010000079">
    <property type="protein sequence ID" value="CAK8681355.1"/>
    <property type="molecule type" value="Genomic_DNA"/>
</dbReference>
<dbReference type="PROSITE" id="PS01357">
    <property type="entry name" value="ZF_ZZ_1"/>
    <property type="match status" value="1"/>
</dbReference>
<dbReference type="InterPro" id="IPR043145">
    <property type="entry name" value="Znf_ZZ_sf"/>
</dbReference>
<dbReference type="SMART" id="SM00291">
    <property type="entry name" value="ZnF_ZZ"/>
    <property type="match status" value="1"/>
</dbReference>
<dbReference type="InterPro" id="IPR000433">
    <property type="entry name" value="Znf_ZZ"/>
</dbReference>
<dbReference type="Proteomes" id="UP001642483">
    <property type="component" value="Unassembled WGS sequence"/>
</dbReference>
<evidence type="ECO:0000256" key="3">
    <source>
        <dbReference type="ARBA" id="ARBA00012483"/>
    </source>
</evidence>
<accession>A0ABP0FNY3</accession>
<evidence type="ECO:0000256" key="6">
    <source>
        <dbReference type="ARBA" id="ARBA00022771"/>
    </source>
</evidence>
<evidence type="ECO:0000256" key="10">
    <source>
        <dbReference type="SAM" id="MobiDB-lite"/>
    </source>
</evidence>
<feature type="compositionally biased region" description="Low complexity" evidence="10">
    <location>
        <begin position="172"/>
        <end position="190"/>
    </location>
</feature>
<keyword evidence="7" id="KW-0862">Zinc</keyword>
<evidence type="ECO:0000256" key="7">
    <source>
        <dbReference type="ARBA" id="ARBA00022833"/>
    </source>
</evidence>
<evidence type="ECO:0000313" key="13">
    <source>
        <dbReference type="Proteomes" id="UP001642483"/>
    </source>
</evidence>
<evidence type="ECO:0000256" key="2">
    <source>
        <dbReference type="ARBA" id="ARBA00010938"/>
    </source>
</evidence>
<comment type="catalytic activity">
    <reaction evidence="1">
        <text>S-ubiquitinyl-[E2 ubiquitin-conjugating enzyme]-L-cysteine + [acceptor protein]-L-lysine = [E2 ubiquitin-conjugating enzyme]-L-cysteine + N(6)-ubiquitinyl-[acceptor protein]-L-lysine.</text>
        <dbReference type="EC" id="2.3.2.27"/>
    </reaction>
</comment>
<dbReference type="InterPro" id="IPR050774">
    <property type="entry name" value="KCMF1/Dystrophin"/>
</dbReference>
<dbReference type="Gene3D" id="3.30.60.90">
    <property type="match status" value="1"/>
</dbReference>